<keyword evidence="2" id="KW-0288">FMN</keyword>
<feature type="domain" description="Luciferase-like" evidence="5">
    <location>
        <begin position="1"/>
        <end position="329"/>
    </location>
</feature>
<dbReference type="Proteomes" id="UP001551675">
    <property type="component" value="Unassembled WGS sequence"/>
</dbReference>
<dbReference type="PANTHER" id="PTHR42847">
    <property type="entry name" value="ALKANESULFONATE MONOOXYGENASE"/>
    <property type="match status" value="1"/>
</dbReference>
<evidence type="ECO:0000256" key="3">
    <source>
        <dbReference type="ARBA" id="ARBA00023002"/>
    </source>
</evidence>
<comment type="caution">
    <text evidence="6">The sequence shown here is derived from an EMBL/GenBank/DDBJ whole genome shotgun (WGS) entry which is preliminary data.</text>
</comment>
<evidence type="ECO:0000256" key="4">
    <source>
        <dbReference type="ARBA" id="ARBA00023033"/>
    </source>
</evidence>
<evidence type="ECO:0000256" key="2">
    <source>
        <dbReference type="ARBA" id="ARBA00022643"/>
    </source>
</evidence>
<gene>
    <name evidence="6" type="ORF">AB0I59_08870</name>
</gene>
<name>A0ABV3GAR3_MICGL</name>
<dbReference type="Pfam" id="PF00296">
    <property type="entry name" value="Bac_luciferase"/>
    <property type="match status" value="1"/>
</dbReference>
<accession>A0ABV3GAR3</accession>
<keyword evidence="4" id="KW-0503">Monooxygenase</keyword>
<dbReference type="RefSeq" id="WP_061256614.1">
    <property type="nucleotide sequence ID" value="NZ_JBFALK010000003.1"/>
</dbReference>
<dbReference type="InterPro" id="IPR011251">
    <property type="entry name" value="Luciferase-like_dom"/>
</dbReference>
<dbReference type="Gene3D" id="3.20.20.30">
    <property type="entry name" value="Luciferase-like domain"/>
    <property type="match status" value="1"/>
</dbReference>
<dbReference type="InterPro" id="IPR036661">
    <property type="entry name" value="Luciferase-like_sf"/>
</dbReference>
<proteinExistence type="predicted"/>
<evidence type="ECO:0000256" key="1">
    <source>
        <dbReference type="ARBA" id="ARBA00022630"/>
    </source>
</evidence>
<reference evidence="6 7" key="1">
    <citation type="submission" date="2024-06" db="EMBL/GenBank/DDBJ databases">
        <title>The Natural Products Discovery Center: Release of the First 8490 Sequenced Strains for Exploring Actinobacteria Biosynthetic Diversity.</title>
        <authorList>
            <person name="Kalkreuter E."/>
            <person name="Kautsar S.A."/>
            <person name="Yang D."/>
            <person name="Bader C.D."/>
            <person name="Teijaro C.N."/>
            <person name="Fluegel L."/>
            <person name="Davis C.M."/>
            <person name="Simpson J.R."/>
            <person name="Lauterbach L."/>
            <person name="Steele A.D."/>
            <person name="Gui C."/>
            <person name="Meng S."/>
            <person name="Li G."/>
            <person name="Viehrig K."/>
            <person name="Ye F."/>
            <person name="Su P."/>
            <person name="Kiefer A.F."/>
            <person name="Nichols A."/>
            <person name="Cepeda A.J."/>
            <person name="Yan W."/>
            <person name="Fan B."/>
            <person name="Jiang Y."/>
            <person name="Adhikari A."/>
            <person name="Zheng C.-J."/>
            <person name="Schuster L."/>
            <person name="Cowan T.M."/>
            <person name="Smanski M.J."/>
            <person name="Chevrette M.G."/>
            <person name="De Carvalho L.P.S."/>
            <person name="Shen B."/>
        </authorList>
    </citation>
    <scope>NUCLEOTIDE SEQUENCE [LARGE SCALE GENOMIC DNA]</scope>
    <source>
        <strain evidence="6 7">NPDC050100</strain>
    </source>
</reference>
<keyword evidence="3" id="KW-0560">Oxidoreductase</keyword>
<keyword evidence="7" id="KW-1185">Reference proteome</keyword>
<evidence type="ECO:0000313" key="7">
    <source>
        <dbReference type="Proteomes" id="UP001551675"/>
    </source>
</evidence>
<organism evidence="6 7">
    <name type="scientific">Microtetraspora glauca</name>
    <dbReference type="NCBI Taxonomy" id="1996"/>
    <lineage>
        <taxon>Bacteria</taxon>
        <taxon>Bacillati</taxon>
        <taxon>Actinomycetota</taxon>
        <taxon>Actinomycetes</taxon>
        <taxon>Streptosporangiales</taxon>
        <taxon>Streptosporangiaceae</taxon>
        <taxon>Microtetraspora</taxon>
    </lineage>
</organism>
<evidence type="ECO:0000313" key="6">
    <source>
        <dbReference type="EMBL" id="MEV0968733.1"/>
    </source>
</evidence>
<dbReference type="InterPro" id="IPR050172">
    <property type="entry name" value="SsuD_RutA_monooxygenase"/>
</dbReference>
<dbReference type="PANTHER" id="PTHR42847:SF4">
    <property type="entry name" value="ALKANESULFONATE MONOOXYGENASE-RELATED"/>
    <property type="match status" value="1"/>
</dbReference>
<protein>
    <submittedName>
        <fullName evidence="6">LLM class flavin-dependent oxidoreductase</fullName>
    </submittedName>
</protein>
<dbReference type="SUPFAM" id="SSF51679">
    <property type="entry name" value="Bacterial luciferase-like"/>
    <property type="match status" value="1"/>
</dbReference>
<dbReference type="CDD" id="cd01094">
    <property type="entry name" value="Alkanesulfonate_monoxygenase"/>
    <property type="match status" value="1"/>
</dbReference>
<keyword evidence="1" id="KW-0285">Flavoprotein</keyword>
<dbReference type="EMBL" id="JBFALK010000003">
    <property type="protein sequence ID" value="MEV0968733.1"/>
    <property type="molecule type" value="Genomic_DNA"/>
</dbReference>
<sequence>MRFHWFLPTAGDGHHVRPATTTVAAGTAPDRPATLPYLVQVAQAAETAGFEAALTPVGAGCPDPLVTCAAVAARTERLRLLVAFRPGFTLPTLLAQQVQAFQEISGGRMLLNVVTGGDPKEQRAYGDFLGHDERYARTAEYLDVLRRTWEGTPFDFDGDHHRVEGGGLAAPLTPAPEIYFGGASPAAERVAAEQADVYLMWGEPPAMIAERVARMRALTAETGRTLRYGIRLHVIARETSEEAWTYARRLLDGMDPERIAAAQARFARMDSVGQRRMADLHGGSAAELEISPNLWAGVGLVREGAGTALVGDYDEVAERIREYAALGLEEFILSGWPHLEEALRVGEFVLPRLRSGVDRAADDVPGRVSGVSV</sequence>
<evidence type="ECO:0000259" key="5">
    <source>
        <dbReference type="Pfam" id="PF00296"/>
    </source>
</evidence>